<protein>
    <recommendedName>
        <fullName evidence="4">Prokaryotic-type class I peptide chain release factors domain-containing protein</fullName>
    </recommendedName>
</protein>
<dbReference type="SMART" id="SM00937">
    <property type="entry name" value="PCRF"/>
    <property type="match status" value="1"/>
</dbReference>
<dbReference type="Proteomes" id="UP001497453">
    <property type="component" value="Chromosome 4"/>
</dbReference>
<keyword evidence="6" id="KW-1185">Reference proteome</keyword>
<evidence type="ECO:0000313" key="5">
    <source>
        <dbReference type="EMBL" id="CAL1707324.1"/>
    </source>
</evidence>
<accession>A0ABP1DK30</accession>
<evidence type="ECO:0000313" key="6">
    <source>
        <dbReference type="Proteomes" id="UP001497453"/>
    </source>
</evidence>
<sequence length="290" mass="32724">MANEEYASLQSQVSELLQMTFPTLVVPPSKTAHMSAIMEFKAGVGGSESALFLAEMMRMYLRLAQTFRWKTNVIASNQTENGGVKDAIVEIMGEKAYDTMRFESGVHRVQRVPATEANGRVHTSTVAVVVLPLAEESNAEAPDDLFSMDDIKIEVMRSRGAGGQHVNKTESAVRLTHIPTGITVSMQDERSQHQNRRRAFQVLRARLMDRKLTQEVVDRRDVRRNLVRSADRSEKIRTYNYAQDRVTDHRLGLSLKNLESVLEGDSLRKILDALAKKHQDDLLQEELETS</sequence>
<organism evidence="5 6">
    <name type="scientific">Somion occarium</name>
    <dbReference type="NCBI Taxonomy" id="3059160"/>
    <lineage>
        <taxon>Eukaryota</taxon>
        <taxon>Fungi</taxon>
        <taxon>Dikarya</taxon>
        <taxon>Basidiomycota</taxon>
        <taxon>Agaricomycotina</taxon>
        <taxon>Agaricomycetes</taxon>
        <taxon>Polyporales</taxon>
        <taxon>Cerrenaceae</taxon>
        <taxon>Somion</taxon>
    </lineage>
</organism>
<dbReference type="InterPro" id="IPR050057">
    <property type="entry name" value="Prokaryotic/Mito_RF"/>
</dbReference>
<dbReference type="InterPro" id="IPR005139">
    <property type="entry name" value="PCRF"/>
</dbReference>
<dbReference type="InterPro" id="IPR000352">
    <property type="entry name" value="Pep_chain_release_fac_I"/>
</dbReference>
<evidence type="ECO:0000256" key="2">
    <source>
        <dbReference type="ARBA" id="ARBA00022481"/>
    </source>
</evidence>
<proteinExistence type="inferred from homology"/>
<feature type="domain" description="Prokaryotic-type class I peptide chain release factors" evidence="4">
    <location>
        <begin position="157"/>
        <end position="173"/>
    </location>
</feature>
<dbReference type="Pfam" id="PF00472">
    <property type="entry name" value="RF-1"/>
    <property type="match status" value="1"/>
</dbReference>
<dbReference type="SUPFAM" id="SSF75620">
    <property type="entry name" value="Release factor"/>
    <property type="match status" value="1"/>
</dbReference>
<dbReference type="PANTHER" id="PTHR43804:SF7">
    <property type="entry name" value="LD18447P"/>
    <property type="match status" value="1"/>
</dbReference>
<dbReference type="Gene3D" id="3.30.160.20">
    <property type="match status" value="1"/>
</dbReference>
<name>A0ABP1DK30_9APHY</name>
<evidence type="ECO:0000256" key="1">
    <source>
        <dbReference type="ARBA" id="ARBA00010835"/>
    </source>
</evidence>
<reference evidence="6" key="1">
    <citation type="submission" date="2024-04" db="EMBL/GenBank/DDBJ databases">
        <authorList>
            <person name="Shaw F."/>
            <person name="Minotto A."/>
        </authorList>
    </citation>
    <scope>NUCLEOTIDE SEQUENCE [LARGE SCALE GENOMIC DNA]</scope>
</reference>
<dbReference type="PANTHER" id="PTHR43804">
    <property type="entry name" value="LD18447P"/>
    <property type="match status" value="1"/>
</dbReference>
<comment type="similarity">
    <text evidence="1">Belongs to the prokaryotic/mitochondrial release factor family.</text>
</comment>
<dbReference type="PROSITE" id="PS00745">
    <property type="entry name" value="RF_PROK_I"/>
    <property type="match status" value="1"/>
</dbReference>
<keyword evidence="2" id="KW-0488">Methylation</keyword>
<dbReference type="Pfam" id="PF03462">
    <property type="entry name" value="PCRF"/>
    <property type="match status" value="1"/>
</dbReference>
<keyword evidence="3" id="KW-0648">Protein biosynthesis</keyword>
<evidence type="ECO:0000256" key="3">
    <source>
        <dbReference type="ARBA" id="ARBA00022917"/>
    </source>
</evidence>
<dbReference type="EMBL" id="OZ037947">
    <property type="protein sequence ID" value="CAL1707324.1"/>
    <property type="molecule type" value="Genomic_DNA"/>
</dbReference>
<gene>
    <name evidence="5" type="ORF">GFSPODELE1_LOCUS6305</name>
</gene>
<dbReference type="Gene3D" id="3.30.70.1660">
    <property type="match status" value="1"/>
</dbReference>
<dbReference type="InterPro" id="IPR045853">
    <property type="entry name" value="Pep_chain_release_fac_I_sf"/>
</dbReference>
<evidence type="ECO:0000259" key="4">
    <source>
        <dbReference type="PROSITE" id="PS00745"/>
    </source>
</evidence>